<dbReference type="InterPro" id="IPR036976">
    <property type="entry name" value="RimM_N_sf"/>
</dbReference>
<keyword evidence="4 5" id="KW-0143">Chaperone</keyword>
<evidence type="ECO:0000313" key="8">
    <source>
        <dbReference type="EMBL" id="EEN82155.1"/>
    </source>
</evidence>
<gene>
    <name evidence="5 8" type="primary">rimM</name>
    <name evidence="8" type="ORF">POREN0001_2017</name>
</gene>
<dbReference type="AlphaFoldDB" id="C3JCC6"/>
<comment type="function">
    <text evidence="5">An accessory protein needed during the final step in the assembly of 30S ribosomal subunit, possibly for assembly of the head region. Essential for efficient processing of 16S rRNA. May be needed both before and after RbfA during the maturation of 16S rRNA. It has affinity for free ribosomal 30S subunits but not for 70S ribosomes.</text>
</comment>
<evidence type="ECO:0000313" key="9">
    <source>
        <dbReference type="Proteomes" id="UP000004295"/>
    </source>
</evidence>
<evidence type="ECO:0000256" key="4">
    <source>
        <dbReference type="ARBA" id="ARBA00023186"/>
    </source>
</evidence>
<keyword evidence="1 5" id="KW-0963">Cytoplasm</keyword>
<comment type="domain">
    <text evidence="5">The PRC barrel domain binds ribosomal protein uS19.</text>
</comment>
<dbReference type="PANTHER" id="PTHR33692:SF1">
    <property type="entry name" value="RIBOSOME MATURATION FACTOR RIMM"/>
    <property type="match status" value="1"/>
</dbReference>
<evidence type="ECO:0000256" key="3">
    <source>
        <dbReference type="ARBA" id="ARBA00022552"/>
    </source>
</evidence>
<dbReference type="Pfam" id="PF01782">
    <property type="entry name" value="RimM"/>
    <property type="match status" value="1"/>
</dbReference>
<dbReference type="Gene3D" id="2.30.30.240">
    <property type="entry name" value="PRC-barrel domain"/>
    <property type="match status" value="1"/>
</dbReference>
<dbReference type="GO" id="GO:0043022">
    <property type="term" value="F:ribosome binding"/>
    <property type="evidence" value="ECO:0007669"/>
    <property type="project" value="InterPro"/>
</dbReference>
<dbReference type="PANTHER" id="PTHR33692">
    <property type="entry name" value="RIBOSOME MATURATION FACTOR RIMM"/>
    <property type="match status" value="1"/>
</dbReference>
<dbReference type="InterPro" id="IPR002676">
    <property type="entry name" value="RimM_N"/>
</dbReference>
<comment type="similarity">
    <text evidence="5">Belongs to the RimM family.</text>
</comment>
<dbReference type="Pfam" id="PF24986">
    <property type="entry name" value="PRC_RimM"/>
    <property type="match status" value="1"/>
</dbReference>
<name>C3JCC6_POREA</name>
<dbReference type="STRING" id="553175.POREN0001_2017"/>
<dbReference type="GO" id="GO:0042274">
    <property type="term" value="P:ribosomal small subunit biogenesis"/>
    <property type="evidence" value="ECO:0007669"/>
    <property type="project" value="UniProtKB-UniRule"/>
</dbReference>
<dbReference type="Proteomes" id="UP000004295">
    <property type="component" value="Unassembled WGS sequence"/>
</dbReference>
<dbReference type="HAMAP" id="MF_00014">
    <property type="entry name" value="Ribosome_mat_RimM"/>
    <property type="match status" value="1"/>
</dbReference>
<proteinExistence type="inferred from homology"/>
<comment type="subcellular location">
    <subcellularLocation>
        <location evidence="5">Cytoplasm</location>
    </subcellularLocation>
</comment>
<dbReference type="eggNOG" id="COG0806">
    <property type="taxonomic scope" value="Bacteria"/>
</dbReference>
<evidence type="ECO:0000256" key="5">
    <source>
        <dbReference type="HAMAP-Rule" id="MF_00014"/>
    </source>
</evidence>
<dbReference type="InterPro" id="IPR011033">
    <property type="entry name" value="PRC_barrel-like_sf"/>
</dbReference>
<dbReference type="Gene3D" id="2.40.30.60">
    <property type="entry name" value="RimM"/>
    <property type="match status" value="1"/>
</dbReference>
<dbReference type="GeneID" id="93366181"/>
<dbReference type="GO" id="GO:0006364">
    <property type="term" value="P:rRNA processing"/>
    <property type="evidence" value="ECO:0007669"/>
    <property type="project" value="UniProtKB-UniRule"/>
</dbReference>
<dbReference type="InterPro" id="IPR009000">
    <property type="entry name" value="Transl_B-barrel_sf"/>
</dbReference>
<dbReference type="SUPFAM" id="SSF50346">
    <property type="entry name" value="PRC-barrel domain"/>
    <property type="match status" value="1"/>
</dbReference>
<keyword evidence="2 5" id="KW-0690">Ribosome biogenesis</keyword>
<feature type="domain" description="RimM N-terminal" evidence="6">
    <location>
        <begin position="10"/>
        <end position="95"/>
    </location>
</feature>
<dbReference type="GO" id="GO:0005840">
    <property type="term" value="C:ribosome"/>
    <property type="evidence" value="ECO:0007669"/>
    <property type="project" value="InterPro"/>
</dbReference>
<protein>
    <recommendedName>
        <fullName evidence="5">Ribosome maturation factor RimM</fullName>
    </recommendedName>
</protein>
<evidence type="ECO:0000259" key="7">
    <source>
        <dbReference type="Pfam" id="PF24986"/>
    </source>
</evidence>
<dbReference type="RefSeq" id="WP_004334668.1">
    <property type="nucleotide sequence ID" value="NZ_ACNN01000031.1"/>
</dbReference>
<dbReference type="SUPFAM" id="SSF50447">
    <property type="entry name" value="Translation proteins"/>
    <property type="match status" value="1"/>
</dbReference>
<dbReference type="InterPro" id="IPR011961">
    <property type="entry name" value="RimM"/>
</dbReference>
<feature type="domain" description="Ribosome maturation factor RimM PRC barrel" evidence="7">
    <location>
        <begin position="106"/>
        <end position="174"/>
    </location>
</feature>
<evidence type="ECO:0000259" key="6">
    <source>
        <dbReference type="Pfam" id="PF01782"/>
    </source>
</evidence>
<accession>C3JCC6</accession>
<evidence type="ECO:0000256" key="1">
    <source>
        <dbReference type="ARBA" id="ARBA00022490"/>
    </source>
</evidence>
<dbReference type="EMBL" id="ACNN01000031">
    <property type="protein sequence ID" value="EEN82155.1"/>
    <property type="molecule type" value="Genomic_DNA"/>
</dbReference>
<keyword evidence="9" id="KW-1185">Reference proteome</keyword>
<dbReference type="GO" id="GO:0005737">
    <property type="term" value="C:cytoplasm"/>
    <property type="evidence" value="ECO:0007669"/>
    <property type="project" value="UniProtKB-SubCell"/>
</dbReference>
<evidence type="ECO:0000256" key="2">
    <source>
        <dbReference type="ARBA" id="ARBA00022517"/>
    </source>
</evidence>
<dbReference type="InterPro" id="IPR056792">
    <property type="entry name" value="PRC_RimM"/>
</dbReference>
<sequence length="175" mass="19658">MSDTPELILVGRLGRAHGIHGEINLYPSIDEESMFSLAEDRDLFLHLEIDGLPVPFLVEDMRGKAESSLLVKFEDVDSREEAERYDGCSVYVPSDLIGEDIEFQPQHFIGYTLVDADDVPVGRVIDIDDNTANLLLIVERKDSDEEVMIPIADELVRYIDVEKQVISLTIPDGLI</sequence>
<reference evidence="8 9" key="1">
    <citation type="submission" date="2009-04" db="EMBL/GenBank/DDBJ databases">
        <authorList>
            <person name="Sebastian Y."/>
            <person name="Madupu R."/>
            <person name="Durkin A.S."/>
            <person name="Torralba M."/>
            <person name="Methe B."/>
            <person name="Sutton G.G."/>
            <person name="Strausberg R.L."/>
            <person name="Nelson K.E."/>
        </authorList>
    </citation>
    <scope>NUCLEOTIDE SEQUENCE [LARGE SCALE GENOMIC DNA]</scope>
    <source>
        <strain evidence="9">ATCC 35406 / BCRC 14492 / JCM 8526 / NCTC 13058 / HG 370</strain>
    </source>
</reference>
<comment type="caution">
    <text evidence="8">The sequence shown here is derived from an EMBL/GenBank/DDBJ whole genome shotgun (WGS) entry which is preliminary data.</text>
</comment>
<organism evidence="8 9">
    <name type="scientific">Porphyromonas endodontalis (strain ATCC 35406 / DSM 24491 / JCM 8526 / CCUG 16442 / BCRC 14492 / NCTC 13058 / HG 370)</name>
    <name type="common">Bacteroides endodontalis</name>
    <dbReference type="NCBI Taxonomy" id="553175"/>
    <lineage>
        <taxon>Bacteria</taxon>
        <taxon>Pseudomonadati</taxon>
        <taxon>Bacteroidota</taxon>
        <taxon>Bacteroidia</taxon>
        <taxon>Bacteroidales</taxon>
        <taxon>Porphyromonadaceae</taxon>
        <taxon>Porphyromonas</taxon>
    </lineage>
</organism>
<dbReference type="NCBIfam" id="TIGR02273">
    <property type="entry name" value="16S_RimM"/>
    <property type="match status" value="1"/>
</dbReference>
<comment type="subunit">
    <text evidence="5">Binds ribosomal protein uS19.</text>
</comment>
<keyword evidence="3 5" id="KW-0698">rRNA processing</keyword>